<name>A0A432LAI7_9BACI</name>
<dbReference type="EMBL" id="RYYR01000019">
    <property type="protein sequence ID" value="RUL50782.1"/>
    <property type="molecule type" value="Genomic_DNA"/>
</dbReference>
<comment type="caution">
    <text evidence="2">The sequence shown here is derived from an EMBL/GenBank/DDBJ whole genome shotgun (WGS) entry which is preliminary data.</text>
</comment>
<keyword evidence="1" id="KW-0472">Membrane</keyword>
<feature type="transmembrane region" description="Helical" evidence="1">
    <location>
        <begin position="34"/>
        <end position="51"/>
    </location>
</feature>
<evidence type="ECO:0000313" key="3">
    <source>
        <dbReference type="Proteomes" id="UP000287910"/>
    </source>
</evidence>
<keyword evidence="1" id="KW-1133">Transmembrane helix</keyword>
<dbReference type="RefSeq" id="WP_126659724.1">
    <property type="nucleotide sequence ID" value="NZ_RYYR01000019.1"/>
</dbReference>
<reference evidence="2 3" key="1">
    <citation type="submission" date="2018-12" db="EMBL/GenBank/DDBJ databases">
        <title>Lysinibacillus antri sp. nov., isolated from a cave soil.</title>
        <authorList>
            <person name="Narsing Rao M.P."/>
            <person name="Zhang H."/>
            <person name="Dong Z.-Y."/>
            <person name="Niu X.-K."/>
            <person name="Zhang K."/>
            <person name="Fang B.-Z."/>
            <person name="Kang Y.-Q."/>
            <person name="Xiao M."/>
            <person name="Li W.-J."/>
        </authorList>
    </citation>
    <scope>NUCLEOTIDE SEQUENCE [LARGE SCALE GENOMIC DNA]</scope>
    <source>
        <strain evidence="2 3">SYSU K30002</strain>
    </source>
</reference>
<dbReference type="AlphaFoldDB" id="A0A432LAI7"/>
<protein>
    <recommendedName>
        <fullName evidence="4">DUF3953 domain-containing protein</fullName>
    </recommendedName>
</protein>
<keyword evidence="1" id="KW-0812">Transmembrane</keyword>
<organism evidence="2 3">
    <name type="scientific">Lysinibacillus antri</name>
    <dbReference type="NCBI Taxonomy" id="2498145"/>
    <lineage>
        <taxon>Bacteria</taxon>
        <taxon>Bacillati</taxon>
        <taxon>Bacillota</taxon>
        <taxon>Bacilli</taxon>
        <taxon>Bacillales</taxon>
        <taxon>Bacillaceae</taxon>
        <taxon>Lysinibacillus</taxon>
    </lineage>
</organism>
<gene>
    <name evidence="2" type="ORF">EK386_13610</name>
</gene>
<proteinExistence type="predicted"/>
<feature type="transmembrane region" description="Helical" evidence="1">
    <location>
        <begin position="63"/>
        <end position="81"/>
    </location>
</feature>
<feature type="transmembrane region" description="Helical" evidence="1">
    <location>
        <begin position="7"/>
        <end position="28"/>
    </location>
</feature>
<dbReference type="Proteomes" id="UP000287910">
    <property type="component" value="Unassembled WGS sequence"/>
</dbReference>
<evidence type="ECO:0008006" key="4">
    <source>
        <dbReference type="Google" id="ProtNLM"/>
    </source>
</evidence>
<sequence length="83" mass="9369">MESKWSIVFLIQPIVGLLLVLIALYTFVAGSPNLLPWAFMLTGPLFIAMGLYESNRNNKNASLLYHVLAVISFLFGFYSFFAF</sequence>
<keyword evidence="3" id="KW-1185">Reference proteome</keyword>
<evidence type="ECO:0000256" key="1">
    <source>
        <dbReference type="SAM" id="Phobius"/>
    </source>
</evidence>
<accession>A0A432LAI7</accession>
<evidence type="ECO:0000313" key="2">
    <source>
        <dbReference type="EMBL" id="RUL50782.1"/>
    </source>
</evidence>